<dbReference type="Pfam" id="PF07859">
    <property type="entry name" value="Abhydrolase_3"/>
    <property type="match status" value="1"/>
</dbReference>
<feature type="domain" description="Alpha/beta hydrolase fold-3" evidence="2">
    <location>
        <begin position="90"/>
        <end position="296"/>
    </location>
</feature>
<evidence type="ECO:0000259" key="2">
    <source>
        <dbReference type="Pfam" id="PF07859"/>
    </source>
</evidence>
<organism evidence="3 4">
    <name type="scientific">Streptomyces erythrochromogenes</name>
    <dbReference type="NCBI Taxonomy" id="285574"/>
    <lineage>
        <taxon>Bacteria</taxon>
        <taxon>Bacillati</taxon>
        <taxon>Actinomycetota</taxon>
        <taxon>Actinomycetes</taxon>
        <taxon>Kitasatosporales</taxon>
        <taxon>Streptomycetaceae</taxon>
        <taxon>Streptomyces</taxon>
    </lineage>
</organism>
<keyword evidence="1 3" id="KW-0378">Hydrolase</keyword>
<evidence type="ECO:0000256" key="1">
    <source>
        <dbReference type="ARBA" id="ARBA00022801"/>
    </source>
</evidence>
<proteinExistence type="predicted"/>
<dbReference type="GO" id="GO:0016787">
    <property type="term" value="F:hydrolase activity"/>
    <property type="evidence" value="ECO:0007669"/>
    <property type="project" value="UniProtKB-KW"/>
</dbReference>
<gene>
    <name evidence="3" type="ORF">OHA91_05180</name>
</gene>
<dbReference type="SUPFAM" id="SSF53474">
    <property type="entry name" value="alpha/beta-Hydrolases"/>
    <property type="match status" value="1"/>
</dbReference>
<keyword evidence="4" id="KW-1185">Reference proteome</keyword>
<dbReference type="InterPro" id="IPR050300">
    <property type="entry name" value="GDXG_lipolytic_enzyme"/>
</dbReference>
<dbReference type="GeneID" id="95495404"/>
<sequence>MSFAFDPQVAEALAPMADAMADATPPPVGDVAARRAVLEGLIGHTDTAQPTPDDVTSTGYRLTTFDGAQIDLRWYTRKDKAAGEPGPAAVYLHGGGMILGHIGLFDGSISRYVSASGTPILAVDYRLAPEHPHPAPVEDAYAALVWLHDHATELGVDPARIAVFGDSAGGGIAAAVSILARDRQGPAIAKQILVMPMLDDRNLTPDPQLAPFVLWSWDDNRTGWEALLGDRAGGADVPAHAAPARITDPAGLPPAYIEVGQLDIFRDEDLTYALRLSRAGVPVEFHLHPGVPHEFESIAFNSDAARRVISDRVRALGSL</sequence>
<accession>A0ABZ1Q7R5</accession>
<dbReference type="InterPro" id="IPR029058">
    <property type="entry name" value="AB_hydrolase_fold"/>
</dbReference>
<dbReference type="PANTHER" id="PTHR48081:SF8">
    <property type="entry name" value="ALPHA_BETA HYDROLASE FOLD-3 DOMAIN-CONTAINING PROTEIN-RELATED"/>
    <property type="match status" value="1"/>
</dbReference>
<evidence type="ECO:0000313" key="4">
    <source>
        <dbReference type="Proteomes" id="UP001432312"/>
    </source>
</evidence>
<dbReference type="InterPro" id="IPR013094">
    <property type="entry name" value="AB_hydrolase_3"/>
</dbReference>
<dbReference type="PANTHER" id="PTHR48081">
    <property type="entry name" value="AB HYDROLASE SUPERFAMILY PROTEIN C4A8.06C"/>
    <property type="match status" value="1"/>
</dbReference>
<protein>
    <submittedName>
        <fullName evidence="3">Alpha/beta hydrolase</fullName>
    </submittedName>
</protein>
<evidence type="ECO:0000313" key="3">
    <source>
        <dbReference type="EMBL" id="WUN77943.1"/>
    </source>
</evidence>
<dbReference type="Proteomes" id="UP001432312">
    <property type="component" value="Chromosome"/>
</dbReference>
<dbReference type="RefSeq" id="WP_328738705.1">
    <property type="nucleotide sequence ID" value="NZ_CP108036.1"/>
</dbReference>
<reference evidence="3" key="1">
    <citation type="submission" date="2022-10" db="EMBL/GenBank/DDBJ databases">
        <title>The complete genomes of actinobacterial strains from the NBC collection.</title>
        <authorList>
            <person name="Joergensen T.S."/>
            <person name="Alvarez Arevalo M."/>
            <person name="Sterndorff E.B."/>
            <person name="Faurdal D."/>
            <person name="Vuksanovic O."/>
            <person name="Mourched A.-S."/>
            <person name="Charusanti P."/>
            <person name="Shaw S."/>
            <person name="Blin K."/>
            <person name="Weber T."/>
        </authorList>
    </citation>
    <scope>NUCLEOTIDE SEQUENCE</scope>
    <source>
        <strain evidence="3">NBC_00303</strain>
    </source>
</reference>
<name>A0ABZ1Q7R5_9ACTN</name>
<dbReference type="EMBL" id="CP108036">
    <property type="protein sequence ID" value="WUN77943.1"/>
    <property type="molecule type" value="Genomic_DNA"/>
</dbReference>
<dbReference type="Gene3D" id="3.40.50.1820">
    <property type="entry name" value="alpha/beta hydrolase"/>
    <property type="match status" value="1"/>
</dbReference>